<dbReference type="AlphaFoldDB" id="A0A1D1VQW7"/>
<comment type="caution">
    <text evidence="1">The sequence shown here is derived from an EMBL/GenBank/DDBJ whole genome shotgun (WGS) entry which is preliminary data.</text>
</comment>
<sequence length="114" mass="12646">MAVLLVTLMQDGDPAFRFCMYICFAPAGAGIGFGLRSLTVALSHASSASGPKMARQRPEPIPNFDNASWSQIYALLSAAKKTVDVSILHLTDRRMVQILQYFNFVSAEWKFESR</sequence>
<proteinExistence type="predicted"/>
<name>A0A1D1VQW7_RAMVA</name>
<gene>
    <name evidence="1" type="primary">RvY_14330-1</name>
    <name evidence="1" type="synonym">RvY_14330.1</name>
    <name evidence="1" type="ORF">RvY_14330</name>
</gene>
<accession>A0A1D1VQW7</accession>
<dbReference type="EMBL" id="BDGG01000010">
    <property type="protein sequence ID" value="GAV03977.1"/>
    <property type="molecule type" value="Genomic_DNA"/>
</dbReference>
<reference evidence="1 2" key="1">
    <citation type="journal article" date="2016" name="Nat. Commun.">
        <title>Extremotolerant tardigrade genome and improved radiotolerance of human cultured cells by tardigrade-unique protein.</title>
        <authorList>
            <person name="Hashimoto T."/>
            <person name="Horikawa D.D."/>
            <person name="Saito Y."/>
            <person name="Kuwahara H."/>
            <person name="Kozuka-Hata H."/>
            <person name="Shin-I T."/>
            <person name="Minakuchi Y."/>
            <person name="Ohishi K."/>
            <person name="Motoyama A."/>
            <person name="Aizu T."/>
            <person name="Enomoto A."/>
            <person name="Kondo K."/>
            <person name="Tanaka S."/>
            <person name="Hara Y."/>
            <person name="Koshikawa S."/>
            <person name="Sagara H."/>
            <person name="Miura T."/>
            <person name="Yokobori S."/>
            <person name="Miyagawa K."/>
            <person name="Suzuki Y."/>
            <person name="Kubo T."/>
            <person name="Oyama M."/>
            <person name="Kohara Y."/>
            <person name="Fujiyama A."/>
            <person name="Arakawa K."/>
            <person name="Katayama T."/>
            <person name="Toyoda A."/>
            <person name="Kunieda T."/>
        </authorList>
    </citation>
    <scope>NUCLEOTIDE SEQUENCE [LARGE SCALE GENOMIC DNA]</scope>
    <source>
        <strain evidence="1 2">YOKOZUNA-1</strain>
    </source>
</reference>
<evidence type="ECO:0000313" key="1">
    <source>
        <dbReference type="EMBL" id="GAV03977.1"/>
    </source>
</evidence>
<protein>
    <submittedName>
        <fullName evidence="1">Uncharacterized protein</fullName>
    </submittedName>
</protein>
<organism evidence="1 2">
    <name type="scientific">Ramazzottius varieornatus</name>
    <name type="common">Water bear</name>
    <name type="synonym">Tardigrade</name>
    <dbReference type="NCBI Taxonomy" id="947166"/>
    <lineage>
        <taxon>Eukaryota</taxon>
        <taxon>Metazoa</taxon>
        <taxon>Ecdysozoa</taxon>
        <taxon>Tardigrada</taxon>
        <taxon>Eutardigrada</taxon>
        <taxon>Parachela</taxon>
        <taxon>Hypsibioidea</taxon>
        <taxon>Ramazzottiidae</taxon>
        <taxon>Ramazzottius</taxon>
    </lineage>
</organism>
<keyword evidence="2" id="KW-1185">Reference proteome</keyword>
<dbReference type="Proteomes" id="UP000186922">
    <property type="component" value="Unassembled WGS sequence"/>
</dbReference>
<evidence type="ECO:0000313" key="2">
    <source>
        <dbReference type="Proteomes" id="UP000186922"/>
    </source>
</evidence>